<dbReference type="Proteomes" id="UP000004931">
    <property type="component" value="Unassembled WGS sequence"/>
</dbReference>
<proteinExistence type="predicted"/>
<comment type="caution">
    <text evidence="1">The sequence shown here is derived from an EMBL/GenBank/DDBJ whole genome shotgun (WGS) entry which is preliminary data.</text>
</comment>
<dbReference type="STRING" id="247633.GP2143_04895"/>
<organism evidence="1 2">
    <name type="scientific">marine gamma proteobacterium HTCC2143</name>
    <dbReference type="NCBI Taxonomy" id="247633"/>
    <lineage>
        <taxon>Bacteria</taxon>
        <taxon>Pseudomonadati</taxon>
        <taxon>Pseudomonadota</taxon>
        <taxon>Gammaproteobacteria</taxon>
        <taxon>Cellvibrionales</taxon>
        <taxon>Spongiibacteraceae</taxon>
        <taxon>BD1-7 clade</taxon>
    </lineage>
</organism>
<sequence length="187" mass="21103">MVKDYLTSNGYQILPSYHFENAWKQAARTYGNVYDPNSGKVDVNAWKGAMITAGEILREQTDADAIVFADVFEHKVQHSASMQHYARWYGVTRKPAFKGRNDGIPVGFEWTKEIAAASVLITIYDVNLNRIFSSRGGIDTLYAVSLKSANPTYVRRKKLLDNNDHIEEGIELAFHPFIPMAKYPGNP</sequence>
<evidence type="ECO:0000313" key="1">
    <source>
        <dbReference type="EMBL" id="EAW31759.1"/>
    </source>
</evidence>
<reference evidence="1 2" key="1">
    <citation type="journal article" date="2010" name="J. Bacteriol.">
        <title>Genome sequence of the oligotrophic marine Gammaproteobacterium HTCC2143, isolated from the Oregon Coast.</title>
        <authorList>
            <person name="Oh H.M."/>
            <person name="Kang I."/>
            <person name="Ferriera S."/>
            <person name="Giovannoni S.J."/>
            <person name="Cho J.C."/>
        </authorList>
    </citation>
    <scope>NUCLEOTIDE SEQUENCE [LARGE SCALE GENOMIC DNA]</scope>
    <source>
        <strain evidence="1 2">HTCC2143</strain>
    </source>
</reference>
<gene>
    <name evidence="1" type="ORF">GP2143_04895</name>
</gene>
<dbReference type="EMBL" id="AAVT01000002">
    <property type="protein sequence ID" value="EAW31759.1"/>
    <property type="molecule type" value="Genomic_DNA"/>
</dbReference>
<protein>
    <submittedName>
        <fullName evidence="1">Uncharacterized protein</fullName>
    </submittedName>
</protein>
<name>A0YB29_9GAMM</name>
<evidence type="ECO:0000313" key="2">
    <source>
        <dbReference type="Proteomes" id="UP000004931"/>
    </source>
</evidence>
<accession>A0YB29</accession>
<dbReference type="AlphaFoldDB" id="A0YB29"/>
<keyword evidence="2" id="KW-1185">Reference proteome</keyword>
<dbReference type="eggNOG" id="ENOG50301NT">
    <property type="taxonomic scope" value="Bacteria"/>
</dbReference>